<dbReference type="InterPro" id="IPR017896">
    <property type="entry name" value="4Fe4S_Fe-S-bd"/>
</dbReference>
<evidence type="ECO:0000256" key="6">
    <source>
        <dbReference type="ARBA" id="ARBA00023004"/>
    </source>
</evidence>
<sequence length="207" mass="22317">MAQWGFHINTAVCTGCKACELACKDKHSFDIGPRARRVREISGGGWTVDETNGTVRPIGVFSYSVSYSCGHCDNPACVAVCPTGAHHKDPETGIVSVDTDRCIGCGSCVINCPYDAPQMVESEGVVRKCDLCWDLMTHGEEPACVAICPQRALQVGKIEDLRAECGDQCDILPLPNSEATHPNIVVTPHRNAQFSSVNGLRLISLEQ</sequence>
<proteinExistence type="predicted"/>
<evidence type="ECO:0000256" key="5">
    <source>
        <dbReference type="ARBA" id="ARBA00022982"/>
    </source>
</evidence>
<organism evidence="9 10">
    <name type="scientific">Senegalimassilia anaerobia</name>
    <dbReference type="NCBI Taxonomy" id="1473216"/>
    <lineage>
        <taxon>Bacteria</taxon>
        <taxon>Bacillati</taxon>
        <taxon>Actinomycetota</taxon>
        <taxon>Coriobacteriia</taxon>
        <taxon>Coriobacteriales</taxon>
        <taxon>Coriobacteriaceae</taxon>
        <taxon>Senegalimassilia</taxon>
    </lineage>
</organism>
<feature type="domain" description="4Fe-4S ferredoxin-type" evidence="8">
    <location>
        <begin position="61"/>
        <end position="91"/>
    </location>
</feature>
<keyword evidence="10" id="KW-1185">Reference proteome</keyword>
<dbReference type="RefSeq" id="WP_114620890.1">
    <property type="nucleotide sequence ID" value="NZ_PPTP01000006.1"/>
</dbReference>
<dbReference type="EMBL" id="PPTP01000006">
    <property type="protein sequence ID" value="RDB55018.1"/>
    <property type="molecule type" value="Genomic_DNA"/>
</dbReference>
<keyword evidence="2" id="KW-0004">4Fe-4S</keyword>
<name>A0A369LAK4_9ACTN</name>
<dbReference type="GO" id="GO:0051539">
    <property type="term" value="F:4 iron, 4 sulfur cluster binding"/>
    <property type="evidence" value="ECO:0007669"/>
    <property type="project" value="UniProtKB-KW"/>
</dbReference>
<dbReference type="SUPFAM" id="SSF54862">
    <property type="entry name" value="4Fe-4S ferredoxins"/>
    <property type="match status" value="1"/>
</dbReference>
<feature type="domain" description="4Fe-4S ferredoxin-type" evidence="8">
    <location>
        <begin position="4"/>
        <end position="34"/>
    </location>
</feature>
<dbReference type="PANTHER" id="PTHR43177">
    <property type="entry name" value="PROTEIN NRFC"/>
    <property type="match status" value="1"/>
</dbReference>
<keyword evidence="3" id="KW-0479">Metal-binding</keyword>
<dbReference type="AlphaFoldDB" id="A0A369LAK4"/>
<evidence type="ECO:0000313" key="10">
    <source>
        <dbReference type="Proteomes" id="UP000253792"/>
    </source>
</evidence>
<dbReference type="InterPro" id="IPR050954">
    <property type="entry name" value="ET_IronSulfur_Cluster-Binding"/>
</dbReference>
<keyword evidence="4" id="KW-0677">Repeat</keyword>
<keyword evidence="5" id="KW-0249">Electron transport</keyword>
<evidence type="ECO:0000313" key="9">
    <source>
        <dbReference type="EMBL" id="RDB55018.1"/>
    </source>
</evidence>
<dbReference type="Proteomes" id="UP000253792">
    <property type="component" value="Unassembled WGS sequence"/>
</dbReference>
<keyword evidence="7" id="KW-0411">Iron-sulfur</keyword>
<comment type="caution">
    <text evidence="9">The sequence shown here is derived from an EMBL/GenBank/DDBJ whole genome shotgun (WGS) entry which is preliminary data.</text>
</comment>
<gene>
    <name evidence="9" type="ORF">C1880_07240</name>
</gene>
<reference evidence="9 10" key="1">
    <citation type="journal article" date="2018" name="Elife">
        <title>Discovery and characterization of a prevalent human gut bacterial enzyme sufficient for the inactivation of a family of plant toxins.</title>
        <authorList>
            <person name="Koppel N."/>
            <person name="Bisanz J.E."/>
            <person name="Pandelia M.E."/>
            <person name="Turnbaugh P.J."/>
            <person name="Balskus E.P."/>
        </authorList>
    </citation>
    <scope>NUCLEOTIDE SEQUENCE [LARGE SCALE GENOMIC DNA]</scope>
    <source>
        <strain evidence="10">anaerobia AP69FAA</strain>
    </source>
</reference>
<evidence type="ECO:0000256" key="1">
    <source>
        <dbReference type="ARBA" id="ARBA00022448"/>
    </source>
</evidence>
<evidence type="ECO:0000256" key="2">
    <source>
        <dbReference type="ARBA" id="ARBA00022485"/>
    </source>
</evidence>
<dbReference type="Gene3D" id="3.30.70.20">
    <property type="match status" value="2"/>
</dbReference>
<evidence type="ECO:0000259" key="8">
    <source>
        <dbReference type="PROSITE" id="PS51379"/>
    </source>
</evidence>
<keyword evidence="1" id="KW-0813">Transport</keyword>
<accession>A0A369LAK4</accession>
<dbReference type="CDD" id="cd16371">
    <property type="entry name" value="DMSOR_beta_like"/>
    <property type="match status" value="1"/>
</dbReference>
<dbReference type="GO" id="GO:0046872">
    <property type="term" value="F:metal ion binding"/>
    <property type="evidence" value="ECO:0007669"/>
    <property type="project" value="UniProtKB-KW"/>
</dbReference>
<dbReference type="InterPro" id="IPR017900">
    <property type="entry name" value="4Fe4S_Fe_S_CS"/>
</dbReference>
<protein>
    <submittedName>
        <fullName evidence="9">4Fe-4S ferredoxin</fullName>
    </submittedName>
</protein>
<feature type="domain" description="4Fe-4S ferredoxin-type" evidence="8">
    <location>
        <begin position="93"/>
        <end position="122"/>
    </location>
</feature>
<dbReference type="PROSITE" id="PS00198">
    <property type="entry name" value="4FE4S_FER_1"/>
    <property type="match status" value="1"/>
</dbReference>
<evidence type="ECO:0000256" key="4">
    <source>
        <dbReference type="ARBA" id="ARBA00022737"/>
    </source>
</evidence>
<dbReference type="Pfam" id="PF13247">
    <property type="entry name" value="Fer4_11"/>
    <property type="match status" value="1"/>
</dbReference>
<keyword evidence="6" id="KW-0408">Iron</keyword>
<dbReference type="Pfam" id="PF12800">
    <property type="entry name" value="Fer4_4"/>
    <property type="match status" value="1"/>
</dbReference>
<dbReference type="PROSITE" id="PS51379">
    <property type="entry name" value="4FE4S_FER_2"/>
    <property type="match status" value="3"/>
</dbReference>
<dbReference type="PANTHER" id="PTHR43177:SF5">
    <property type="entry name" value="ANAEROBIC DIMETHYL SULFOXIDE REDUCTASE CHAIN B-RELATED"/>
    <property type="match status" value="1"/>
</dbReference>
<evidence type="ECO:0000256" key="7">
    <source>
        <dbReference type="ARBA" id="ARBA00023014"/>
    </source>
</evidence>
<evidence type="ECO:0000256" key="3">
    <source>
        <dbReference type="ARBA" id="ARBA00022723"/>
    </source>
</evidence>
<dbReference type="OrthoDB" id="9779457at2"/>